<dbReference type="AlphaFoldDB" id="A0A2H0YNK1"/>
<organism evidence="2 3">
    <name type="scientific">Candidatus Nealsonbacteria bacterium CG08_land_8_20_14_0_20_36_22</name>
    <dbReference type="NCBI Taxonomy" id="1974704"/>
    <lineage>
        <taxon>Bacteria</taxon>
        <taxon>Candidatus Nealsoniibacteriota</taxon>
    </lineage>
</organism>
<accession>A0A2H0YNK1</accession>
<keyword evidence="1" id="KW-0472">Membrane</keyword>
<evidence type="ECO:0000256" key="1">
    <source>
        <dbReference type="SAM" id="Phobius"/>
    </source>
</evidence>
<gene>
    <name evidence="2" type="ORF">COT32_02885</name>
</gene>
<dbReference type="EMBL" id="PEYC01000060">
    <property type="protein sequence ID" value="PIS39849.1"/>
    <property type="molecule type" value="Genomic_DNA"/>
</dbReference>
<proteinExistence type="predicted"/>
<name>A0A2H0YNK1_9BACT</name>
<keyword evidence="1" id="KW-1133">Transmembrane helix</keyword>
<evidence type="ECO:0000313" key="3">
    <source>
        <dbReference type="Proteomes" id="UP000231472"/>
    </source>
</evidence>
<protein>
    <recommendedName>
        <fullName evidence="4">Intracellular proteinase inhibitor BsuPI domain-containing protein</fullName>
    </recommendedName>
</protein>
<evidence type="ECO:0000313" key="2">
    <source>
        <dbReference type="EMBL" id="PIS39849.1"/>
    </source>
</evidence>
<keyword evidence="1" id="KW-0812">Transmembrane</keyword>
<reference evidence="3" key="1">
    <citation type="submission" date="2017-09" db="EMBL/GenBank/DDBJ databases">
        <title>Depth-based differentiation of microbial function through sediment-hosted aquifers and enrichment of novel symbionts in the deep terrestrial subsurface.</title>
        <authorList>
            <person name="Probst A.J."/>
            <person name="Ladd B."/>
            <person name="Jarett J.K."/>
            <person name="Geller-Mcgrath D.E."/>
            <person name="Sieber C.M.K."/>
            <person name="Emerson J.B."/>
            <person name="Anantharaman K."/>
            <person name="Thomas B.C."/>
            <person name="Malmstrom R."/>
            <person name="Stieglmeier M."/>
            <person name="Klingl A."/>
            <person name="Woyke T."/>
            <person name="Ryan C.M."/>
            <person name="Banfield J.F."/>
        </authorList>
    </citation>
    <scope>NUCLEOTIDE SEQUENCE [LARGE SCALE GENOMIC DNA]</scope>
</reference>
<sequence length="148" mass="17305">MQKKDILIIIGGLALLIFIVLIVFLIFPKTPKEKNINVLTDKTEYMAGEVLKIKIDNNLKESICFSSCYPYYIQKKSDNWENYRYVDCPKEDITENCVEPKQIKAFELTLPKIEEGFHRLAISACLGCRFSEEFKEDQKFYSNNFIVK</sequence>
<feature type="transmembrane region" description="Helical" evidence="1">
    <location>
        <begin position="6"/>
        <end position="27"/>
    </location>
</feature>
<evidence type="ECO:0008006" key="4">
    <source>
        <dbReference type="Google" id="ProtNLM"/>
    </source>
</evidence>
<comment type="caution">
    <text evidence="2">The sequence shown here is derived from an EMBL/GenBank/DDBJ whole genome shotgun (WGS) entry which is preliminary data.</text>
</comment>
<dbReference type="Proteomes" id="UP000231472">
    <property type="component" value="Unassembled WGS sequence"/>
</dbReference>